<dbReference type="RefSeq" id="WP_191148175.1">
    <property type="nucleotide sequence ID" value="NZ_CP061274.1"/>
</dbReference>
<gene>
    <name evidence="4" type="ORF">H9X71_02540</name>
</gene>
<evidence type="ECO:0000256" key="1">
    <source>
        <dbReference type="SAM" id="MobiDB-lite"/>
    </source>
</evidence>
<dbReference type="Proteomes" id="UP000516660">
    <property type="component" value="Chromosome"/>
</dbReference>
<dbReference type="EMBL" id="CP061274">
    <property type="protein sequence ID" value="QOD44247.1"/>
    <property type="molecule type" value="Genomic_DNA"/>
</dbReference>
<keyword evidence="5" id="KW-1185">Reference proteome</keyword>
<name>A0A7L7Z3H8_9MICO</name>
<dbReference type="InterPro" id="IPR000873">
    <property type="entry name" value="AMP-dep_synth/lig_dom"/>
</dbReference>
<feature type="domain" description="AMP-dependent synthetase/ligase" evidence="2">
    <location>
        <begin position="41"/>
        <end position="234"/>
    </location>
</feature>
<dbReference type="InterPro" id="IPR025110">
    <property type="entry name" value="AMP-bd_C"/>
</dbReference>
<feature type="domain" description="AMP-binding enzyme C-terminal" evidence="3">
    <location>
        <begin position="319"/>
        <end position="380"/>
    </location>
</feature>
<dbReference type="InterPro" id="IPR050237">
    <property type="entry name" value="ATP-dep_AMP-bd_enzyme"/>
</dbReference>
<proteinExistence type="predicted"/>
<accession>A0A7L7Z3H8</accession>
<dbReference type="Pfam" id="PF13193">
    <property type="entry name" value="AMP-binding_C"/>
    <property type="match status" value="1"/>
</dbReference>
<feature type="compositionally biased region" description="Low complexity" evidence="1">
    <location>
        <begin position="387"/>
        <end position="396"/>
    </location>
</feature>
<dbReference type="KEGG" id="czh:H9X71_02540"/>
<sequence length="396" mass="40899">MRRLERLTASGADVVPLLRAALAGDGPALLARPVDAAAGDGPPPPDEVERRVALVVETSGTTRRPKRVALSADALLASAAASQTALGAPGQWILALPTHYIAGLQVLVRSIAAGTAPVVLAPGSFDPRAFAESAASMDARVARFTSLVPTQLHRLVEAAEGGSGRADGDARRIRDAVARLDAILVGGQATPPQLVDRAATLGWRVVRTYGSSETAGGCVYDGVPVATAEVAVVDGQVELAGPMLAEGYLGDPGATDAAFGEHDGRRWYRTGDGGELADGVLRITGRLDDVVISGGEKLRLAAVEEAVRSLAGWDARLGEAVAVPGEHPGWGQRPVVFVPGAGEPLLAERVRRELGERLGRVAGSTVVRSVEEMPTLPSGKPDRRALRALADADPAA</sequence>
<evidence type="ECO:0000259" key="3">
    <source>
        <dbReference type="Pfam" id="PF13193"/>
    </source>
</evidence>
<evidence type="ECO:0000259" key="2">
    <source>
        <dbReference type="Pfam" id="PF00501"/>
    </source>
</evidence>
<reference evidence="4 5" key="1">
    <citation type="submission" date="2020-08" db="EMBL/GenBank/DDBJ databases">
        <title>Description of Clavibacter zhangzhiyonge sp. nov., a phytopathogenic actinobacterium isolated from barley seeds, causing leaf brown spot and decline.</title>
        <authorList>
            <person name="Tian Q."/>
            <person name="Chuan J."/>
            <person name="Zhao W."/>
            <person name="Li X."/>
        </authorList>
    </citation>
    <scope>NUCLEOTIDE SEQUENCE [LARGE SCALE GENOMIC DNA]</scope>
    <source>
        <strain evidence="4 5">DM1</strain>
    </source>
</reference>
<dbReference type="Gene3D" id="3.30.300.30">
    <property type="match status" value="1"/>
</dbReference>
<dbReference type="Pfam" id="PF00501">
    <property type="entry name" value="AMP-binding"/>
    <property type="match status" value="1"/>
</dbReference>
<organism evidence="4 5">
    <name type="scientific">Clavibacter zhangzhiyongii</name>
    <dbReference type="NCBI Taxonomy" id="2768071"/>
    <lineage>
        <taxon>Bacteria</taxon>
        <taxon>Bacillati</taxon>
        <taxon>Actinomycetota</taxon>
        <taxon>Actinomycetes</taxon>
        <taxon>Micrococcales</taxon>
        <taxon>Microbacteriaceae</taxon>
        <taxon>Clavibacter</taxon>
    </lineage>
</organism>
<evidence type="ECO:0000313" key="5">
    <source>
        <dbReference type="Proteomes" id="UP000516660"/>
    </source>
</evidence>
<feature type="region of interest" description="Disordered" evidence="1">
    <location>
        <begin position="373"/>
        <end position="396"/>
    </location>
</feature>
<dbReference type="PANTHER" id="PTHR43767">
    <property type="entry name" value="LONG-CHAIN-FATTY-ACID--COA LIGASE"/>
    <property type="match status" value="1"/>
</dbReference>
<protein>
    <submittedName>
        <fullName evidence="4">AMP-binding protein</fullName>
    </submittedName>
</protein>
<dbReference type="PANTHER" id="PTHR43767:SF1">
    <property type="entry name" value="NONRIBOSOMAL PEPTIDE SYNTHASE PES1 (EUROFUNG)-RELATED"/>
    <property type="match status" value="1"/>
</dbReference>
<dbReference type="InterPro" id="IPR045851">
    <property type="entry name" value="AMP-bd_C_sf"/>
</dbReference>
<dbReference type="SUPFAM" id="SSF56801">
    <property type="entry name" value="Acetyl-CoA synthetase-like"/>
    <property type="match status" value="1"/>
</dbReference>
<dbReference type="Gene3D" id="3.40.50.12780">
    <property type="entry name" value="N-terminal domain of ligase-like"/>
    <property type="match status" value="1"/>
</dbReference>
<dbReference type="AlphaFoldDB" id="A0A7L7Z3H8"/>
<evidence type="ECO:0000313" key="4">
    <source>
        <dbReference type="EMBL" id="QOD44247.1"/>
    </source>
</evidence>
<dbReference type="GO" id="GO:0016878">
    <property type="term" value="F:acid-thiol ligase activity"/>
    <property type="evidence" value="ECO:0007669"/>
    <property type="project" value="UniProtKB-ARBA"/>
</dbReference>
<dbReference type="InterPro" id="IPR042099">
    <property type="entry name" value="ANL_N_sf"/>
</dbReference>